<dbReference type="EMBL" id="JAUUTY010000001">
    <property type="protein sequence ID" value="KAK1696331.1"/>
    <property type="molecule type" value="Genomic_DNA"/>
</dbReference>
<dbReference type="InterPro" id="IPR036875">
    <property type="entry name" value="Znf_CCHC_sf"/>
</dbReference>
<keyword evidence="1" id="KW-0862">Zinc</keyword>
<keyword evidence="1" id="KW-0863">Zinc-finger</keyword>
<dbReference type="InterPro" id="IPR001878">
    <property type="entry name" value="Znf_CCHC"/>
</dbReference>
<dbReference type="Gene3D" id="4.10.60.10">
    <property type="entry name" value="Zinc finger, CCHC-type"/>
    <property type="match status" value="1"/>
</dbReference>
<protein>
    <recommendedName>
        <fullName evidence="2">CCHC-type domain-containing protein</fullName>
    </recommendedName>
</protein>
<dbReference type="Proteomes" id="UP001231189">
    <property type="component" value="Unassembled WGS sequence"/>
</dbReference>
<reference evidence="3" key="1">
    <citation type="submission" date="2023-07" db="EMBL/GenBank/DDBJ databases">
        <title>A chromosome-level genome assembly of Lolium multiflorum.</title>
        <authorList>
            <person name="Chen Y."/>
            <person name="Copetti D."/>
            <person name="Kolliker R."/>
            <person name="Studer B."/>
        </authorList>
    </citation>
    <scope>NUCLEOTIDE SEQUENCE</scope>
    <source>
        <strain evidence="3">02402/16</strain>
        <tissue evidence="3">Leaf</tissue>
    </source>
</reference>
<evidence type="ECO:0000256" key="1">
    <source>
        <dbReference type="PROSITE-ProRule" id="PRU00047"/>
    </source>
</evidence>
<gene>
    <name evidence="3" type="ORF">QYE76_013028</name>
</gene>
<dbReference type="SUPFAM" id="SSF57756">
    <property type="entry name" value="Retrovirus zinc finger-like domains"/>
    <property type="match status" value="1"/>
</dbReference>
<organism evidence="3 4">
    <name type="scientific">Lolium multiflorum</name>
    <name type="common">Italian ryegrass</name>
    <name type="synonym">Lolium perenne subsp. multiflorum</name>
    <dbReference type="NCBI Taxonomy" id="4521"/>
    <lineage>
        <taxon>Eukaryota</taxon>
        <taxon>Viridiplantae</taxon>
        <taxon>Streptophyta</taxon>
        <taxon>Embryophyta</taxon>
        <taxon>Tracheophyta</taxon>
        <taxon>Spermatophyta</taxon>
        <taxon>Magnoliopsida</taxon>
        <taxon>Liliopsida</taxon>
        <taxon>Poales</taxon>
        <taxon>Poaceae</taxon>
        <taxon>BOP clade</taxon>
        <taxon>Pooideae</taxon>
        <taxon>Poodae</taxon>
        <taxon>Poeae</taxon>
        <taxon>Poeae Chloroplast Group 2 (Poeae type)</taxon>
        <taxon>Loliodinae</taxon>
        <taxon>Loliinae</taxon>
        <taxon>Lolium</taxon>
    </lineage>
</organism>
<dbReference type="Pfam" id="PF00098">
    <property type="entry name" value="zf-CCHC"/>
    <property type="match status" value="1"/>
</dbReference>
<feature type="domain" description="CCHC-type" evidence="2">
    <location>
        <begin position="13"/>
        <end position="28"/>
    </location>
</feature>
<evidence type="ECO:0000259" key="2">
    <source>
        <dbReference type="PROSITE" id="PS50158"/>
    </source>
</evidence>
<keyword evidence="4" id="KW-1185">Reference proteome</keyword>
<comment type="caution">
    <text evidence="3">The sequence shown here is derived from an EMBL/GenBank/DDBJ whole genome shotgun (WGS) entry which is preliminary data.</text>
</comment>
<dbReference type="SMART" id="SM00343">
    <property type="entry name" value="ZnF_C2HC"/>
    <property type="match status" value="1"/>
</dbReference>
<accession>A0AAD8X4G5</accession>
<dbReference type="AlphaFoldDB" id="A0AAD8X4G5"/>
<sequence length="137" mass="15811">MKPKNGPKPDADCYYCKEKGHWKRNCSKYLDLKSGLVKKKKEDCCDPLYLWVITQHLSGLKRAVKEFDTAWHDANANVVGTLDLRKWLFEELLWEHRHLSESFASLELSHSKCQASLPEASFEDLASQLSTLKAEKE</sequence>
<dbReference type="PROSITE" id="PS50158">
    <property type="entry name" value="ZF_CCHC"/>
    <property type="match status" value="1"/>
</dbReference>
<dbReference type="GO" id="GO:0008270">
    <property type="term" value="F:zinc ion binding"/>
    <property type="evidence" value="ECO:0007669"/>
    <property type="project" value="UniProtKB-KW"/>
</dbReference>
<proteinExistence type="predicted"/>
<evidence type="ECO:0000313" key="4">
    <source>
        <dbReference type="Proteomes" id="UP001231189"/>
    </source>
</evidence>
<keyword evidence="1" id="KW-0479">Metal-binding</keyword>
<name>A0AAD8X4G5_LOLMU</name>
<dbReference type="GO" id="GO:0003676">
    <property type="term" value="F:nucleic acid binding"/>
    <property type="evidence" value="ECO:0007669"/>
    <property type="project" value="InterPro"/>
</dbReference>
<evidence type="ECO:0000313" key="3">
    <source>
        <dbReference type="EMBL" id="KAK1696331.1"/>
    </source>
</evidence>